<evidence type="ECO:0000313" key="3">
    <source>
        <dbReference type="EMBL" id="RZB40283.1"/>
    </source>
</evidence>
<protein>
    <submittedName>
        <fullName evidence="3">GMC oxred C domain containing protein</fullName>
    </submittedName>
</protein>
<dbReference type="Gene3D" id="3.30.560.10">
    <property type="entry name" value="Glucose Oxidase, domain 3"/>
    <property type="match status" value="1"/>
</dbReference>
<name>A0A482VAQ2_ASBVE</name>
<gene>
    <name evidence="3" type="ORF">BDFB_010363</name>
</gene>
<sequence>MQLLILIITNYNSDDFWKCAARYYTGPENHQAGSCKMGPSSDPLAVVDPQLQVYGIEGLRVMDASVMPTVVSGGTHATIVMIAEKGVDFIKQKWLSNNITGNEKLNLSSRTEG</sequence>
<dbReference type="InterPro" id="IPR012132">
    <property type="entry name" value="GMC_OxRdtase"/>
</dbReference>
<dbReference type="GO" id="GO:0016614">
    <property type="term" value="F:oxidoreductase activity, acting on CH-OH group of donors"/>
    <property type="evidence" value="ECO:0007669"/>
    <property type="project" value="InterPro"/>
</dbReference>
<accession>A0A482VAQ2</accession>
<keyword evidence="4" id="KW-1185">Reference proteome</keyword>
<comment type="similarity">
    <text evidence="1">Belongs to the GMC oxidoreductase family.</text>
</comment>
<dbReference type="InterPro" id="IPR036188">
    <property type="entry name" value="FAD/NAD-bd_sf"/>
</dbReference>
<dbReference type="Gene3D" id="3.50.50.60">
    <property type="entry name" value="FAD/NAD(P)-binding domain"/>
    <property type="match status" value="1"/>
</dbReference>
<dbReference type="Pfam" id="PF05199">
    <property type="entry name" value="GMC_oxred_C"/>
    <property type="match status" value="1"/>
</dbReference>
<dbReference type="InterPro" id="IPR007867">
    <property type="entry name" value="GMC_OxRtase_C"/>
</dbReference>
<dbReference type="EMBL" id="QDEB01120422">
    <property type="protein sequence ID" value="RZB40283.1"/>
    <property type="molecule type" value="Genomic_DNA"/>
</dbReference>
<evidence type="ECO:0000259" key="2">
    <source>
        <dbReference type="Pfam" id="PF05199"/>
    </source>
</evidence>
<comment type="caution">
    <text evidence="3">The sequence shown here is derived from an EMBL/GenBank/DDBJ whole genome shotgun (WGS) entry which is preliminary data.</text>
</comment>
<dbReference type="Proteomes" id="UP000292052">
    <property type="component" value="Unassembled WGS sequence"/>
</dbReference>
<dbReference type="STRING" id="1661398.A0A482VAQ2"/>
<organism evidence="3 4">
    <name type="scientific">Asbolus verrucosus</name>
    <name type="common">Desert ironclad beetle</name>
    <dbReference type="NCBI Taxonomy" id="1661398"/>
    <lineage>
        <taxon>Eukaryota</taxon>
        <taxon>Metazoa</taxon>
        <taxon>Ecdysozoa</taxon>
        <taxon>Arthropoda</taxon>
        <taxon>Hexapoda</taxon>
        <taxon>Insecta</taxon>
        <taxon>Pterygota</taxon>
        <taxon>Neoptera</taxon>
        <taxon>Endopterygota</taxon>
        <taxon>Coleoptera</taxon>
        <taxon>Polyphaga</taxon>
        <taxon>Cucujiformia</taxon>
        <taxon>Tenebrionidae</taxon>
        <taxon>Pimeliinae</taxon>
        <taxon>Asbolus</taxon>
    </lineage>
</organism>
<dbReference type="SUPFAM" id="SSF51905">
    <property type="entry name" value="FAD/NAD(P)-binding domain"/>
    <property type="match status" value="1"/>
</dbReference>
<evidence type="ECO:0000256" key="1">
    <source>
        <dbReference type="ARBA" id="ARBA00010790"/>
    </source>
</evidence>
<dbReference type="GO" id="GO:0050660">
    <property type="term" value="F:flavin adenine dinucleotide binding"/>
    <property type="evidence" value="ECO:0007669"/>
    <property type="project" value="InterPro"/>
</dbReference>
<feature type="domain" description="Glucose-methanol-choline oxidoreductase C-terminal" evidence="2">
    <location>
        <begin position="11"/>
        <end position="83"/>
    </location>
</feature>
<proteinExistence type="inferred from homology"/>
<reference evidence="3 4" key="1">
    <citation type="submission" date="2017-03" db="EMBL/GenBank/DDBJ databases">
        <title>Genome of the blue death feigning beetle - Asbolus verrucosus.</title>
        <authorList>
            <person name="Rider S.D."/>
        </authorList>
    </citation>
    <scope>NUCLEOTIDE SEQUENCE [LARGE SCALE GENOMIC DNA]</scope>
    <source>
        <strain evidence="3">Butters</strain>
        <tissue evidence="3">Head and leg muscle</tissue>
    </source>
</reference>
<dbReference type="PANTHER" id="PTHR11552">
    <property type="entry name" value="GLUCOSE-METHANOL-CHOLINE GMC OXIDOREDUCTASE"/>
    <property type="match status" value="1"/>
</dbReference>
<dbReference type="AlphaFoldDB" id="A0A482VAQ2"/>
<dbReference type="OrthoDB" id="269227at2759"/>
<evidence type="ECO:0000313" key="4">
    <source>
        <dbReference type="Proteomes" id="UP000292052"/>
    </source>
</evidence>
<dbReference type="PANTHER" id="PTHR11552:SF217">
    <property type="entry name" value="GLUCOSE DEHYDROGENASE [FAD, QUINONE]"/>
    <property type="match status" value="1"/>
</dbReference>